<sequence length="295" mass="31335">MRKRLRFGGLTGTLVAAAALLVAVPPASSATVPRQQAVGDVALYQPLQDALTAAAAKASDESGIITFACVMDRSNGKVIAQTDNARDEVSSESLVKAVLAAYYLVTYKGKLPDDLNQRLHRMIEVSDDDLASGYWTDAAVPTIAERYRLTTLRNYEPDPGMWGKTQISACGMASFLYQASHDPLVGPWLISAMQDSADTGGDGFDQNFGFNAIAGTANKEGWGVSDGLGELTGRPNIHTMGLTDRYVGVVLQSGPEGVYQSMRPYSTATVQSLLDVDPPPAPKAGKSWWAGSLSG</sequence>
<evidence type="ECO:0000256" key="2">
    <source>
        <dbReference type="SAM" id="SignalP"/>
    </source>
</evidence>
<dbReference type="InterPro" id="IPR012338">
    <property type="entry name" value="Beta-lactam/transpept-like"/>
</dbReference>
<dbReference type="RefSeq" id="WP_171199701.1">
    <property type="nucleotide sequence ID" value="NZ_JABEND010000004.1"/>
</dbReference>
<dbReference type="AlphaFoldDB" id="A0A849AGS3"/>
<dbReference type="SUPFAM" id="SSF56601">
    <property type="entry name" value="beta-lactamase/transpeptidase-like"/>
    <property type="match status" value="1"/>
</dbReference>
<feature type="signal peptide" evidence="2">
    <location>
        <begin position="1"/>
        <end position="29"/>
    </location>
</feature>
<dbReference type="Proteomes" id="UP000562984">
    <property type="component" value="Unassembled WGS sequence"/>
</dbReference>
<accession>A0A849AGS3</accession>
<evidence type="ECO:0000256" key="1">
    <source>
        <dbReference type="SAM" id="MobiDB-lite"/>
    </source>
</evidence>
<gene>
    <name evidence="3" type="ORF">HKD39_10010</name>
</gene>
<dbReference type="Gene3D" id="3.40.710.10">
    <property type="entry name" value="DD-peptidase/beta-lactamase superfamily"/>
    <property type="match status" value="1"/>
</dbReference>
<name>A0A849AGS3_9ACTN</name>
<dbReference type="EMBL" id="JABEND010000004">
    <property type="protein sequence ID" value="NNG36042.1"/>
    <property type="molecule type" value="Genomic_DNA"/>
</dbReference>
<evidence type="ECO:0000313" key="4">
    <source>
        <dbReference type="Proteomes" id="UP000562984"/>
    </source>
</evidence>
<reference evidence="3 4" key="1">
    <citation type="submission" date="2020-05" db="EMBL/GenBank/DDBJ databases">
        <title>Nakamurella sp. DB0629 isolated from air conditioner.</title>
        <authorList>
            <person name="Kim D.H."/>
            <person name="Kim D.-U."/>
        </authorList>
    </citation>
    <scope>NUCLEOTIDE SEQUENCE [LARGE SCALE GENOMIC DNA]</scope>
    <source>
        <strain evidence="3 4">DB0629</strain>
    </source>
</reference>
<feature type="region of interest" description="Disordered" evidence="1">
    <location>
        <begin position="276"/>
        <end position="295"/>
    </location>
</feature>
<organism evidence="3 4">
    <name type="scientific">Nakamurella aerolata</name>
    <dbReference type="NCBI Taxonomy" id="1656892"/>
    <lineage>
        <taxon>Bacteria</taxon>
        <taxon>Bacillati</taxon>
        <taxon>Actinomycetota</taxon>
        <taxon>Actinomycetes</taxon>
        <taxon>Nakamurellales</taxon>
        <taxon>Nakamurellaceae</taxon>
        <taxon>Nakamurella</taxon>
    </lineage>
</organism>
<evidence type="ECO:0000313" key="3">
    <source>
        <dbReference type="EMBL" id="NNG36042.1"/>
    </source>
</evidence>
<proteinExistence type="predicted"/>
<keyword evidence="4" id="KW-1185">Reference proteome</keyword>
<evidence type="ECO:0008006" key="5">
    <source>
        <dbReference type="Google" id="ProtNLM"/>
    </source>
</evidence>
<protein>
    <recommendedName>
        <fullName evidence="5">Beta-lactamase family protein</fullName>
    </recommendedName>
</protein>
<keyword evidence="2" id="KW-0732">Signal</keyword>
<comment type="caution">
    <text evidence="3">The sequence shown here is derived from an EMBL/GenBank/DDBJ whole genome shotgun (WGS) entry which is preliminary data.</text>
</comment>
<feature type="chain" id="PRO_5032373468" description="Beta-lactamase family protein" evidence="2">
    <location>
        <begin position="30"/>
        <end position="295"/>
    </location>
</feature>